<dbReference type="PROSITE" id="PS50103">
    <property type="entry name" value="ZF_C3H1"/>
    <property type="match status" value="2"/>
</dbReference>
<feature type="region of interest" description="Disordered" evidence="5">
    <location>
        <begin position="602"/>
        <end position="675"/>
    </location>
</feature>
<dbReference type="RefSeq" id="XP_060123515.1">
    <property type="nucleotide sequence ID" value="XM_060267532.1"/>
</dbReference>
<dbReference type="Pfam" id="PF00642">
    <property type="entry name" value="zf-CCCH"/>
    <property type="match status" value="1"/>
</dbReference>
<dbReference type="EMBL" id="CP119964">
    <property type="protein sequence ID" value="WFD40618.1"/>
    <property type="molecule type" value="Genomic_DNA"/>
</dbReference>
<dbReference type="Gene3D" id="4.10.1000.10">
    <property type="entry name" value="Zinc finger, CCCH-type"/>
    <property type="match status" value="1"/>
</dbReference>
<dbReference type="PANTHER" id="PTHR24373">
    <property type="entry name" value="SLIT RELATED LEUCINE-RICH REPEAT NEURONAL PROTEIN"/>
    <property type="match status" value="1"/>
</dbReference>
<keyword evidence="8" id="KW-1185">Reference proteome</keyword>
<keyword evidence="4" id="KW-0863">Zinc-finger</keyword>
<feature type="compositionally biased region" description="Basic and acidic residues" evidence="5">
    <location>
        <begin position="394"/>
        <end position="406"/>
    </location>
</feature>
<feature type="region of interest" description="Disordered" evidence="5">
    <location>
        <begin position="741"/>
        <end position="777"/>
    </location>
</feature>
<keyword evidence="4" id="KW-0862">Zinc</keyword>
<evidence type="ECO:0000313" key="7">
    <source>
        <dbReference type="EMBL" id="WFD40618.1"/>
    </source>
</evidence>
<dbReference type="AlphaFoldDB" id="A0AAF0JBL2"/>
<keyword evidence="2" id="KW-0732">Signal</keyword>
<dbReference type="PROSITE" id="PS51450">
    <property type="entry name" value="LRR"/>
    <property type="match status" value="1"/>
</dbReference>
<feature type="domain" description="C3H1-type" evidence="6">
    <location>
        <begin position="457"/>
        <end position="484"/>
    </location>
</feature>
<dbReference type="SUPFAM" id="SSF52058">
    <property type="entry name" value="L domain-like"/>
    <property type="match status" value="1"/>
</dbReference>
<protein>
    <recommendedName>
        <fullName evidence="6">C3H1-type domain-containing protein</fullName>
    </recommendedName>
</protein>
<proteinExistence type="predicted"/>
<evidence type="ECO:0000256" key="1">
    <source>
        <dbReference type="ARBA" id="ARBA00022614"/>
    </source>
</evidence>
<gene>
    <name evidence="7" type="ORF">MJAP1_003606</name>
</gene>
<feature type="region of interest" description="Disordered" evidence="5">
    <location>
        <begin position="1"/>
        <end position="33"/>
    </location>
</feature>
<evidence type="ECO:0000313" key="8">
    <source>
        <dbReference type="Proteomes" id="UP001217754"/>
    </source>
</evidence>
<feature type="compositionally biased region" description="Basic and acidic residues" evidence="5">
    <location>
        <begin position="639"/>
        <end position="652"/>
    </location>
</feature>
<dbReference type="SMART" id="SM00356">
    <property type="entry name" value="ZnF_C3H1"/>
    <property type="match status" value="2"/>
</dbReference>
<feature type="compositionally biased region" description="Acidic residues" evidence="5">
    <location>
        <begin position="768"/>
        <end position="777"/>
    </location>
</feature>
<evidence type="ECO:0000256" key="2">
    <source>
        <dbReference type="ARBA" id="ARBA00022729"/>
    </source>
</evidence>
<feature type="compositionally biased region" description="Basic and acidic residues" evidence="5">
    <location>
        <begin position="741"/>
        <end position="754"/>
    </location>
</feature>
<dbReference type="InterPro" id="IPR000571">
    <property type="entry name" value="Znf_CCCH"/>
</dbReference>
<dbReference type="InterPro" id="IPR032675">
    <property type="entry name" value="LRR_dom_sf"/>
</dbReference>
<evidence type="ECO:0000259" key="6">
    <source>
        <dbReference type="PROSITE" id="PS50103"/>
    </source>
</evidence>
<feature type="region of interest" description="Disordered" evidence="5">
    <location>
        <begin position="384"/>
        <end position="414"/>
    </location>
</feature>
<feature type="region of interest" description="Disordered" evidence="5">
    <location>
        <begin position="487"/>
        <end position="557"/>
    </location>
</feature>
<dbReference type="Gene3D" id="3.80.10.10">
    <property type="entry name" value="Ribonuclease Inhibitor"/>
    <property type="match status" value="1"/>
</dbReference>
<reference evidence="7" key="1">
    <citation type="submission" date="2023-03" db="EMBL/GenBank/DDBJ databases">
        <title>Mating type loci evolution in Malassezia.</title>
        <authorList>
            <person name="Coelho M.A."/>
        </authorList>
    </citation>
    <scope>NUCLEOTIDE SEQUENCE</scope>
    <source>
        <strain evidence="7">CBS 9431</strain>
    </source>
</reference>
<dbReference type="InterPro" id="IPR003591">
    <property type="entry name" value="Leu-rich_rpt_typical-subtyp"/>
</dbReference>
<dbReference type="GeneID" id="85227257"/>
<name>A0AAF0JBL2_9BASI</name>
<dbReference type="InterPro" id="IPR001611">
    <property type="entry name" value="Leu-rich_rpt"/>
</dbReference>
<dbReference type="PRINTS" id="PR00019">
    <property type="entry name" value="LEURICHRPT"/>
</dbReference>
<feature type="compositionally biased region" description="Basic and acidic residues" evidence="5">
    <location>
        <begin position="611"/>
        <end position="625"/>
    </location>
</feature>
<keyword evidence="4" id="KW-0479">Metal-binding</keyword>
<dbReference type="Pfam" id="PF13855">
    <property type="entry name" value="LRR_8"/>
    <property type="match status" value="1"/>
</dbReference>
<evidence type="ECO:0000256" key="4">
    <source>
        <dbReference type="PROSITE-ProRule" id="PRU00723"/>
    </source>
</evidence>
<keyword evidence="3" id="KW-0677">Repeat</keyword>
<keyword evidence="1" id="KW-0433">Leucine-rich repeat</keyword>
<dbReference type="InterPro" id="IPR050328">
    <property type="entry name" value="Dev_Immune_Receptor"/>
</dbReference>
<feature type="domain" description="C3H1-type" evidence="6">
    <location>
        <begin position="427"/>
        <end position="454"/>
    </location>
</feature>
<evidence type="ECO:0000256" key="5">
    <source>
        <dbReference type="SAM" id="MobiDB-lite"/>
    </source>
</evidence>
<dbReference type="GO" id="GO:0005615">
    <property type="term" value="C:extracellular space"/>
    <property type="evidence" value="ECO:0007669"/>
    <property type="project" value="TreeGrafter"/>
</dbReference>
<feature type="zinc finger region" description="C3H1-type" evidence="4">
    <location>
        <begin position="457"/>
        <end position="484"/>
    </location>
</feature>
<dbReference type="PANTHER" id="PTHR24373:SF385">
    <property type="entry name" value="GH01279P-RELATED"/>
    <property type="match status" value="1"/>
</dbReference>
<accession>A0AAF0JBL2</accession>
<evidence type="ECO:0000256" key="3">
    <source>
        <dbReference type="ARBA" id="ARBA00022737"/>
    </source>
</evidence>
<sequence length="777" mass="83281">MSQAVKAAIAARRQVSRSPEKRSEAPAGGAWGEREPVLLQKPLEEILRGACGNGRVNLASRFPSLERCPEELFDLLDDDAPEWFTRAEDEEREPWYNRSDLLVLQLGANDMKSVDERVGEFIGLTRLELHSNQLTALPSALAGLQSLTAITLSHNQLAAFPACLLGLASLTSLDLSHNQIEALWTEKEAHDVEAPLRSLRTLDLSRNKLRTGALVRAGESEVQVLAFPTKLRRLDLSENALQGPLPLQLFSPLTVLEELDLNGNDIPDAVFAPPPPDAKIPPALPRLHVLDVRRTHISALGPLESLFVSGSALSLDEARDAQRAPAHAPPDASGLAAHQLVRVSGRPGASEAELASIPVVVGEEATTLPPLFVVLDAHLVRAEPSRRKRGGRGRGGDSRRDDHDEPPQGDAGSALANAKLSSKKKEALGQVPCKFFRNNGCSAGDACPFAHTLPGEGQAKAVCQWYLKGSCRFGHRCALAHILPGQPMSMDRKNKRAAQHGQKAEEKPATEKRSSSGSRVRGTPLAPPAPGAVFIPESARQPHEPSPPQASLPDEKGGWEDRAAVDAAHAFGTSPFSYPGSHSLFFNTNSDVDVSARALGTTPSQAPWTRAPRDDPLADSSHAEDFLPSSLSDLLTPAELERRTRSTREPHGPRSTSQSLPTHGPDFGALHDISPPAPMGHYSVPGRVGAQGTPMPGRMGAQSVHASPFLAALSSPPSAGSPMVGDRVALSFGARPMEDGRRMGMGHPFRERQPHAPISPALLPARDDTDDAIFELE</sequence>
<dbReference type="Proteomes" id="UP001217754">
    <property type="component" value="Chromosome 7"/>
</dbReference>
<dbReference type="SMART" id="SM00369">
    <property type="entry name" value="LRR_TYP"/>
    <property type="match status" value="7"/>
</dbReference>
<organism evidence="7 8">
    <name type="scientific">Malassezia japonica</name>
    <dbReference type="NCBI Taxonomy" id="223818"/>
    <lineage>
        <taxon>Eukaryota</taxon>
        <taxon>Fungi</taxon>
        <taxon>Dikarya</taxon>
        <taxon>Basidiomycota</taxon>
        <taxon>Ustilaginomycotina</taxon>
        <taxon>Malasseziomycetes</taxon>
        <taxon>Malasseziales</taxon>
        <taxon>Malasseziaceae</taxon>
        <taxon>Malassezia</taxon>
    </lineage>
</organism>
<dbReference type="GO" id="GO:0008270">
    <property type="term" value="F:zinc ion binding"/>
    <property type="evidence" value="ECO:0007669"/>
    <property type="project" value="UniProtKB-KW"/>
</dbReference>
<feature type="compositionally biased region" description="Basic and acidic residues" evidence="5">
    <location>
        <begin position="502"/>
        <end position="514"/>
    </location>
</feature>
<feature type="zinc finger region" description="C3H1-type" evidence="4">
    <location>
        <begin position="427"/>
        <end position="454"/>
    </location>
</feature>
<dbReference type="GO" id="GO:0031012">
    <property type="term" value="C:extracellular matrix"/>
    <property type="evidence" value="ECO:0007669"/>
    <property type="project" value="TreeGrafter"/>
</dbReference>